<evidence type="ECO:0000313" key="6">
    <source>
        <dbReference type="Proteomes" id="UP000663570"/>
    </source>
</evidence>
<evidence type="ECO:0000259" key="4">
    <source>
        <dbReference type="Pfam" id="PF08241"/>
    </source>
</evidence>
<dbReference type="PANTHER" id="PTHR44942">
    <property type="entry name" value="METHYLTRANSF_11 DOMAIN-CONTAINING PROTEIN"/>
    <property type="match status" value="1"/>
</dbReference>
<dbReference type="InterPro" id="IPR029063">
    <property type="entry name" value="SAM-dependent_MTases_sf"/>
</dbReference>
<evidence type="ECO:0000313" key="5">
    <source>
        <dbReference type="EMBL" id="QSI77332.1"/>
    </source>
</evidence>
<sequence length="259" mass="27755">MAHAEVSTLFTDKVRDYIVGRPGYPVSLAGLLMEAVGARPGQQLADVGCGTGLLAQAFLQHGFSVTGVEPNDAMRTAGAQLLSALPSFRMLSGTAERTGLPDASVDGIVVGTAFHWFDPLASRTEFSRILRPRGWVALIGNERAMLDPADRALGDLLAHFRDDAHEQMRMLDDCAPAEFLGPATRHFEVPHRLSLDHGAFVALVFSRSYMPRLGTPRRAEAEAMVDDTFSAHAAGGRYALNYRATVYATAAFGGPAQAG</sequence>
<feature type="domain" description="Methyltransferase type 11" evidence="4">
    <location>
        <begin position="46"/>
        <end position="137"/>
    </location>
</feature>
<organism evidence="5 6">
    <name type="scientific">Niveibacterium microcysteis</name>
    <dbReference type="NCBI Taxonomy" id="2811415"/>
    <lineage>
        <taxon>Bacteria</taxon>
        <taxon>Pseudomonadati</taxon>
        <taxon>Pseudomonadota</taxon>
        <taxon>Betaproteobacteria</taxon>
        <taxon>Rhodocyclales</taxon>
        <taxon>Rhodocyclaceae</taxon>
        <taxon>Niveibacterium</taxon>
    </lineage>
</organism>
<protein>
    <submittedName>
        <fullName evidence="5">Methyltransferase domain-containing protein</fullName>
    </submittedName>
</protein>
<dbReference type="PANTHER" id="PTHR44942:SF4">
    <property type="entry name" value="METHYLTRANSFERASE TYPE 11 DOMAIN-CONTAINING PROTEIN"/>
    <property type="match status" value="1"/>
</dbReference>
<dbReference type="GO" id="GO:0032259">
    <property type="term" value="P:methylation"/>
    <property type="evidence" value="ECO:0007669"/>
    <property type="project" value="UniProtKB-KW"/>
</dbReference>
<dbReference type="InterPro" id="IPR051052">
    <property type="entry name" value="Diverse_substrate_MTase"/>
</dbReference>
<dbReference type="Proteomes" id="UP000663570">
    <property type="component" value="Chromosome"/>
</dbReference>
<evidence type="ECO:0000256" key="1">
    <source>
        <dbReference type="ARBA" id="ARBA00008361"/>
    </source>
</evidence>
<evidence type="ECO:0000256" key="2">
    <source>
        <dbReference type="ARBA" id="ARBA00022603"/>
    </source>
</evidence>
<gene>
    <name evidence="5" type="ORF">JY500_01370</name>
</gene>
<name>A0ABX7M6F4_9RHOO</name>
<dbReference type="CDD" id="cd02440">
    <property type="entry name" value="AdoMet_MTases"/>
    <property type="match status" value="1"/>
</dbReference>
<accession>A0ABX7M6F4</accession>
<dbReference type="SUPFAM" id="SSF53335">
    <property type="entry name" value="S-adenosyl-L-methionine-dependent methyltransferases"/>
    <property type="match status" value="1"/>
</dbReference>
<dbReference type="Gene3D" id="3.40.50.150">
    <property type="entry name" value="Vaccinia Virus protein VP39"/>
    <property type="match status" value="1"/>
</dbReference>
<evidence type="ECO:0000256" key="3">
    <source>
        <dbReference type="ARBA" id="ARBA00022679"/>
    </source>
</evidence>
<dbReference type="Pfam" id="PF08241">
    <property type="entry name" value="Methyltransf_11"/>
    <property type="match status" value="1"/>
</dbReference>
<comment type="similarity">
    <text evidence="1">Belongs to the methyltransferase superfamily.</text>
</comment>
<dbReference type="EMBL" id="CP071060">
    <property type="protein sequence ID" value="QSI77332.1"/>
    <property type="molecule type" value="Genomic_DNA"/>
</dbReference>
<dbReference type="RefSeq" id="WP_206254811.1">
    <property type="nucleotide sequence ID" value="NZ_CP071060.1"/>
</dbReference>
<reference evidence="5 6" key="1">
    <citation type="submission" date="2021-02" db="EMBL/GenBank/DDBJ databases">
        <title>Niveibacterium changnyeongensis HC41.</title>
        <authorList>
            <person name="Kang M."/>
        </authorList>
    </citation>
    <scope>NUCLEOTIDE SEQUENCE [LARGE SCALE GENOMIC DNA]</scope>
    <source>
        <strain evidence="5 6">HC41</strain>
    </source>
</reference>
<keyword evidence="6" id="KW-1185">Reference proteome</keyword>
<dbReference type="GO" id="GO:0008168">
    <property type="term" value="F:methyltransferase activity"/>
    <property type="evidence" value="ECO:0007669"/>
    <property type="project" value="UniProtKB-KW"/>
</dbReference>
<dbReference type="InterPro" id="IPR013216">
    <property type="entry name" value="Methyltransf_11"/>
</dbReference>
<keyword evidence="3" id="KW-0808">Transferase</keyword>
<proteinExistence type="inferred from homology"/>
<keyword evidence="2 5" id="KW-0489">Methyltransferase</keyword>